<dbReference type="Proteomes" id="UP001152885">
    <property type="component" value="Unassembled WGS sequence"/>
</dbReference>
<proteinExistence type="predicted"/>
<keyword evidence="2" id="KW-1185">Reference proteome</keyword>
<evidence type="ECO:0008006" key="3">
    <source>
        <dbReference type="Google" id="ProtNLM"/>
    </source>
</evidence>
<organism evidence="1 2">
    <name type="scientific">Candida verbasci</name>
    <dbReference type="NCBI Taxonomy" id="1227364"/>
    <lineage>
        <taxon>Eukaryota</taxon>
        <taxon>Fungi</taxon>
        <taxon>Dikarya</taxon>
        <taxon>Ascomycota</taxon>
        <taxon>Saccharomycotina</taxon>
        <taxon>Pichiomycetes</taxon>
        <taxon>Debaryomycetaceae</taxon>
        <taxon>Candida/Lodderomyces clade</taxon>
        <taxon>Candida</taxon>
    </lineage>
</organism>
<evidence type="ECO:0000313" key="1">
    <source>
        <dbReference type="EMBL" id="CAI5758256.1"/>
    </source>
</evidence>
<accession>A0A9W4TWB4</accession>
<protein>
    <recommendedName>
        <fullName evidence="3">Fe2OG dioxygenase domain-containing protein</fullName>
    </recommendedName>
</protein>
<dbReference type="PANTHER" id="PTHR41677:SF1">
    <property type="entry name" value="FE2OG DIOXYGENASE DOMAIN-CONTAINING PROTEIN"/>
    <property type="match status" value="1"/>
</dbReference>
<dbReference type="EMBL" id="CANTUO010000002">
    <property type="protein sequence ID" value="CAI5758256.1"/>
    <property type="molecule type" value="Genomic_DNA"/>
</dbReference>
<dbReference type="AlphaFoldDB" id="A0A9W4TWB4"/>
<dbReference type="PANTHER" id="PTHR41677">
    <property type="entry name" value="YALI0B19030P"/>
    <property type="match status" value="1"/>
</dbReference>
<sequence length="372" mass="42675">MATVTTTATTTTSSFQDVLNDNIHKRIPLSTYETTLLSSYNQIQEIDIPEFDPYLHLNYYQNDLNKHKFQDTRRVTMEELGLTHPDQISKIGVTDPFELFTLEAIAIMRKEILNKETFMRFARYNFNSTSGMDCCIRGYVKNDDEISCPFIYQAWTNPKTMELLSKIAGVELKIIMDYEIGHVNISMKGKDEESQDTKIIDAVVDWHYDSYPFVCVLMLSDTSNMVGGETCLKISNDEVVKIPGPKMGSASMLQGRLINHIAPVPKGMSERITMVTSFTAKHPLIKDTSNLKTVKPEINFGTRYNDFYSQWINYRIDLISQQLTLVKQNCKDKDGNFQKLSTIEALKQIESYLKLTYSEMGFTKEEIDLINK</sequence>
<reference evidence="1" key="1">
    <citation type="submission" date="2022-12" db="EMBL/GenBank/DDBJ databases">
        <authorList>
            <person name="Brejova B."/>
        </authorList>
    </citation>
    <scope>NUCLEOTIDE SEQUENCE</scope>
</reference>
<comment type="caution">
    <text evidence="1">The sequence shown here is derived from an EMBL/GenBank/DDBJ whole genome shotgun (WGS) entry which is preliminary data.</text>
</comment>
<name>A0A9W4TWB4_9ASCO</name>
<evidence type="ECO:0000313" key="2">
    <source>
        <dbReference type="Proteomes" id="UP001152885"/>
    </source>
</evidence>
<gene>
    <name evidence="1" type="ORF">CANVERA_P2769</name>
</gene>
<dbReference type="OrthoDB" id="10256055at2759"/>